<dbReference type="InterPro" id="IPR001915">
    <property type="entry name" value="Peptidase_M48"/>
</dbReference>
<evidence type="ECO:0000256" key="2">
    <source>
        <dbReference type="ARBA" id="ARBA00022723"/>
    </source>
</evidence>
<dbReference type="CDD" id="cd07331">
    <property type="entry name" value="M48C_Oma1_like"/>
    <property type="match status" value="1"/>
</dbReference>
<dbReference type="GO" id="GO:0004222">
    <property type="term" value="F:metalloendopeptidase activity"/>
    <property type="evidence" value="ECO:0007669"/>
    <property type="project" value="InterPro"/>
</dbReference>
<keyword evidence="2" id="KW-0479">Metal-binding</keyword>
<keyword evidence="9" id="KW-1185">Reference proteome</keyword>
<evidence type="ECO:0000256" key="1">
    <source>
        <dbReference type="ARBA" id="ARBA00022670"/>
    </source>
</evidence>
<dbReference type="GO" id="GO:0046872">
    <property type="term" value="F:metal ion binding"/>
    <property type="evidence" value="ECO:0007669"/>
    <property type="project" value="UniProtKB-KW"/>
</dbReference>
<accession>A0A1B1AGK8</accession>
<dbReference type="PANTHER" id="PTHR22726:SF24">
    <property type="entry name" value="M48 FAMILY METALLOPEPTIDASE"/>
    <property type="match status" value="1"/>
</dbReference>
<protein>
    <recommendedName>
        <fullName evidence="7">Peptidase M48 domain-containing protein</fullName>
    </recommendedName>
</protein>
<evidence type="ECO:0000256" key="3">
    <source>
        <dbReference type="ARBA" id="ARBA00022801"/>
    </source>
</evidence>
<keyword evidence="3 6" id="KW-0378">Hydrolase</keyword>
<evidence type="ECO:0000313" key="8">
    <source>
        <dbReference type="EMBL" id="ANP45693.1"/>
    </source>
</evidence>
<dbReference type="EMBL" id="CP013244">
    <property type="protein sequence ID" value="ANP45693.1"/>
    <property type="molecule type" value="Genomic_DNA"/>
</dbReference>
<dbReference type="OrthoDB" id="9810445at2"/>
<sequence>MSLMHRLNSLPRRRLLQVLGAGAVLAPLGACSENLATGRRQLVLVSDEMLAQLSHQAWLDLQAQTPRVEDERIQQRLGAIGRAIADASGLTNVNWEFVAFESAEVNAFVLPGGKVGFFRGLIDLAASDGEIAAVMGHEIGHVAARHAAERLSQQLAVSVGVRAAQVLLSEEMGEHADEAAAALGLGLMYGVVLPYSRQHELEADRLGVDVMRSAGYAPADAVSFWRRMSADNAAQPLAWLSTHPTNEERLVALEQLAGPVR</sequence>
<evidence type="ECO:0000313" key="9">
    <source>
        <dbReference type="Proteomes" id="UP000092498"/>
    </source>
</evidence>
<evidence type="ECO:0000256" key="4">
    <source>
        <dbReference type="ARBA" id="ARBA00022833"/>
    </source>
</evidence>
<dbReference type="GO" id="GO:0051603">
    <property type="term" value="P:proteolysis involved in protein catabolic process"/>
    <property type="evidence" value="ECO:0007669"/>
    <property type="project" value="TreeGrafter"/>
</dbReference>
<keyword evidence="1 6" id="KW-0645">Protease</keyword>
<dbReference type="Pfam" id="PF01435">
    <property type="entry name" value="Peptidase_M48"/>
    <property type="match status" value="1"/>
</dbReference>
<keyword evidence="4 6" id="KW-0862">Zinc</keyword>
<evidence type="ECO:0000256" key="6">
    <source>
        <dbReference type="RuleBase" id="RU003983"/>
    </source>
</evidence>
<dbReference type="RefSeq" id="WP_083197202.1">
    <property type="nucleotide sequence ID" value="NZ_CP013244.1"/>
</dbReference>
<dbReference type="AlphaFoldDB" id="A0A1B1AGK8"/>
<evidence type="ECO:0000256" key="5">
    <source>
        <dbReference type="ARBA" id="ARBA00023049"/>
    </source>
</evidence>
<gene>
    <name evidence="8" type="ORF">ATE48_07035</name>
</gene>
<comment type="similarity">
    <text evidence="6">Belongs to the peptidase M48 family.</text>
</comment>
<dbReference type="FunCoup" id="A0A1B1AGK8">
    <property type="interactions" value="107"/>
</dbReference>
<dbReference type="GO" id="GO:0016020">
    <property type="term" value="C:membrane"/>
    <property type="evidence" value="ECO:0007669"/>
    <property type="project" value="TreeGrafter"/>
</dbReference>
<dbReference type="PROSITE" id="PS51318">
    <property type="entry name" value="TAT"/>
    <property type="match status" value="1"/>
</dbReference>
<organism evidence="8 9">
    <name type="scientific">Candidatus Viadribacter manganicus</name>
    <dbReference type="NCBI Taxonomy" id="1759059"/>
    <lineage>
        <taxon>Bacteria</taxon>
        <taxon>Pseudomonadati</taxon>
        <taxon>Pseudomonadota</taxon>
        <taxon>Alphaproteobacteria</taxon>
        <taxon>Hyphomonadales</taxon>
        <taxon>Hyphomonadaceae</taxon>
        <taxon>Candidatus Viadribacter</taxon>
    </lineage>
</organism>
<evidence type="ECO:0000259" key="7">
    <source>
        <dbReference type="Pfam" id="PF01435"/>
    </source>
</evidence>
<dbReference type="KEGG" id="cbot:ATE48_07035"/>
<name>A0A1B1AGK8_9PROT</name>
<dbReference type="InterPro" id="IPR006311">
    <property type="entry name" value="TAT_signal"/>
</dbReference>
<dbReference type="InParanoid" id="A0A1B1AGK8"/>
<dbReference type="InterPro" id="IPR051156">
    <property type="entry name" value="Mito/Outer_Membr_Metalloprot"/>
</dbReference>
<dbReference type="Proteomes" id="UP000092498">
    <property type="component" value="Chromosome"/>
</dbReference>
<feature type="domain" description="Peptidase M48" evidence="7">
    <location>
        <begin position="74"/>
        <end position="256"/>
    </location>
</feature>
<reference evidence="8 9" key="1">
    <citation type="submission" date="2015-11" db="EMBL/GenBank/DDBJ databases">
        <title>Whole-Genome Sequence of Candidatus Oderbacter manganicum from the National Park Lower Oder Valley, Germany.</title>
        <authorList>
            <person name="Braun B."/>
            <person name="Liere K."/>
            <person name="Szewzyk U."/>
        </authorList>
    </citation>
    <scope>NUCLEOTIDE SEQUENCE [LARGE SCALE GENOMIC DNA]</scope>
    <source>
        <strain evidence="8 9">OTSz_A_272</strain>
    </source>
</reference>
<keyword evidence="5 6" id="KW-0482">Metalloprotease</keyword>
<dbReference type="PANTHER" id="PTHR22726">
    <property type="entry name" value="METALLOENDOPEPTIDASE OMA1"/>
    <property type="match status" value="1"/>
</dbReference>
<dbReference type="STRING" id="1759059.ATE48_07035"/>
<dbReference type="Gene3D" id="3.30.2010.10">
    <property type="entry name" value="Metalloproteases ('zincins'), catalytic domain"/>
    <property type="match status" value="1"/>
</dbReference>
<proteinExistence type="inferred from homology"/>
<comment type="cofactor">
    <cofactor evidence="6">
        <name>Zn(2+)</name>
        <dbReference type="ChEBI" id="CHEBI:29105"/>
    </cofactor>
    <text evidence="6">Binds 1 zinc ion per subunit.</text>
</comment>